<evidence type="ECO:0000313" key="2">
    <source>
        <dbReference type="Proteomes" id="UP001311232"/>
    </source>
</evidence>
<protein>
    <submittedName>
        <fullName evidence="1">Uncharacterized protein</fullName>
    </submittedName>
</protein>
<keyword evidence="2" id="KW-1185">Reference proteome</keyword>
<proteinExistence type="predicted"/>
<dbReference type="EMBL" id="JAHHUM010000902">
    <property type="protein sequence ID" value="KAK5616143.1"/>
    <property type="molecule type" value="Genomic_DNA"/>
</dbReference>
<dbReference type="AlphaFoldDB" id="A0AAV9S533"/>
<accession>A0AAV9S533</accession>
<name>A0AAV9S533_9TELE</name>
<sequence length="110" mass="11956">MFANQQSMTQAPLMMPSNLRVFSNNTNSYGLVKMSKLCADVCFYRVMVFSNVCVDTDMYTSSGPVPPKRAPANSNSQCAKCNLSAWGARLDPFAKGVTASSSRCDCDLCC</sequence>
<dbReference type="Proteomes" id="UP001311232">
    <property type="component" value="Unassembled WGS sequence"/>
</dbReference>
<organism evidence="1 2">
    <name type="scientific">Crenichthys baileyi</name>
    <name type="common">White River springfish</name>
    <dbReference type="NCBI Taxonomy" id="28760"/>
    <lineage>
        <taxon>Eukaryota</taxon>
        <taxon>Metazoa</taxon>
        <taxon>Chordata</taxon>
        <taxon>Craniata</taxon>
        <taxon>Vertebrata</taxon>
        <taxon>Euteleostomi</taxon>
        <taxon>Actinopterygii</taxon>
        <taxon>Neopterygii</taxon>
        <taxon>Teleostei</taxon>
        <taxon>Neoteleostei</taxon>
        <taxon>Acanthomorphata</taxon>
        <taxon>Ovalentaria</taxon>
        <taxon>Atherinomorphae</taxon>
        <taxon>Cyprinodontiformes</taxon>
        <taxon>Goodeidae</taxon>
        <taxon>Crenichthys</taxon>
    </lineage>
</organism>
<comment type="caution">
    <text evidence="1">The sequence shown here is derived from an EMBL/GenBank/DDBJ whole genome shotgun (WGS) entry which is preliminary data.</text>
</comment>
<reference evidence="1 2" key="1">
    <citation type="submission" date="2021-06" db="EMBL/GenBank/DDBJ databases">
        <authorList>
            <person name="Palmer J.M."/>
        </authorList>
    </citation>
    <scope>NUCLEOTIDE SEQUENCE [LARGE SCALE GENOMIC DNA]</scope>
    <source>
        <strain evidence="1 2">MEX-2019</strain>
        <tissue evidence="1">Muscle</tissue>
    </source>
</reference>
<gene>
    <name evidence="1" type="ORF">CRENBAI_016618</name>
</gene>
<evidence type="ECO:0000313" key="1">
    <source>
        <dbReference type="EMBL" id="KAK5616143.1"/>
    </source>
</evidence>